<gene>
    <name evidence="1" type="ORF">MRB53_009689</name>
</gene>
<organism evidence="1 2">
    <name type="scientific">Persea americana</name>
    <name type="common">Avocado</name>
    <dbReference type="NCBI Taxonomy" id="3435"/>
    <lineage>
        <taxon>Eukaryota</taxon>
        <taxon>Viridiplantae</taxon>
        <taxon>Streptophyta</taxon>
        <taxon>Embryophyta</taxon>
        <taxon>Tracheophyta</taxon>
        <taxon>Spermatophyta</taxon>
        <taxon>Magnoliopsida</taxon>
        <taxon>Magnoliidae</taxon>
        <taxon>Laurales</taxon>
        <taxon>Lauraceae</taxon>
        <taxon>Persea</taxon>
    </lineage>
</organism>
<dbReference type="EMBL" id="CM056811">
    <property type="protein sequence ID" value="KAJ8635422.1"/>
    <property type="molecule type" value="Genomic_DNA"/>
</dbReference>
<evidence type="ECO:0000313" key="1">
    <source>
        <dbReference type="EMBL" id="KAJ8635422.1"/>
    </source>
</evidence>
<keyword evidence="2" id="KW-1185">Reference proteome</keyword>
<evidence type="ECO:0000313" key="2">
    <source>
        <dbReference type="Proteomes" id="UP001234297"/>
    </source>
</evidence>
<dbReference type="Proteomes" id="UP001234297">
    <property type="component" value="Chromosome 3"/>
</dbReference>
<sequence>MSAQAKEHGQRPDIADFYKLTHYSTKKKKWVTPICEHVHVQLEARHQEDESRRKEDEALGLPVTTPQEEMPMEVLGKKLYMKEYGDGLKRPSSKQSSAKSHDEVRVLKNQVEILKDILRASTLLCLLTCKEVLLGKALILEHSYEEHSGNETFEDVVVYKEPSTYDNLLMALGSSSKSMADVYQRRWVTIKMELLFGSSLLSPSLPFIYPLPSYKRTPDSSISLFLLPISHSRLHLSEEYARETYHCRRQREKIRGDSLSPRTLCLGRNQKIFDNVCDSWYLQDHQYSKPCNEGDIRGLTNKFLRGIPRFVKIVEVGAPRDGLQNEKTIVPTAVKIELIQRLVSSGLLLVQATSFVSSKWAPQWDFL</sequence>
<comment type="caution">
    <text evidence="1">The sequence shown here is derived from an EMBL/GenBank/DDBJ whole genome shotgun (WGS) entry which is preliminary data.</text>
</comment>
<name>A0ACC2LPV8_PERAE</name>
<reference evidence="1 2" key="1">
    <citation type="journal article" date="2022" name="Hortic Res">
        <title>A haplotype resolved chromosomal level avocado genome allows analysis of novel avocado genes.</title>
        <authorList>
            <person name="Nath O."/>
            <person name="Fletcher S.J."/>
            <person name="Hayward A."/>
            <person name="Shaw L.M."/>
            <person name="Masouleh A.K."/>
            <person name="Furtado A."/>
            <person name="Henry R.J."/>
            <person name="Mitter N."/>
        </authorList>
    </citation>
    <scope>NUCLEOTIDE SEQUENCE [LARGE SCALE GENOMIC DNA]</scope>
    <source>
        <strain evidence="2">cv. Hass</strain>
    </source>
</reference>
<proteinExistence type="predicted"/>
<accession>A0ACC2LPV8</accession>
<protein>
    <submittedName>
        <fullName evidence="1">Uncharacterized protein</fullName>
    </submittedName>
</protein>